<evidence type="ECO:0000313" key="6">
    <source>
        <dbReference type="Proteomes" id="UP001151081"/>
    </source>
</evidence>
<dbReference type="EMBL" id="JAGTJJ010000080">
    <property type="protein sequence ID" value="MDC3988703.1"/>
    <property type="molecule type" value="Genomic_DNA"/>
</dbReference>
<sequence>MKTVWMGLVAWGALGLAAQAQARTCAYLYDDETFRGEVLEVQSGPKVPDIGSQWNDRVSSWKVERGCTLTVWHDTNFGGSSTTLREGHYPFMRERWNNSISSYHCMCSDAPGARGWPSSKKVAKFPSGP</sequence>
<dbReference type="AlphaFoldDB" id="A0A9X4AXL9"/>
<name>A0A9X4AXL9_9BACT</name>
<keyword evidence="6" id="KW-1185">Reference proteome</keyword>
<evidence type="ECO:0000256" key="3">
    <source>
        <dbReference type="SAM" id="SignalP"/>
    </source>
</evidence>
<dbReference type="InterPro" id="IPR001064">
    <property type="entry name" value="Beta/gamma_crystallin"/>
</dbReference>
<feature type="signal peptide" evidence="3">
    <location>
        <begin position="1"/>
        <end position="22"/>
    </location>
</feature>
<evidence type="ECO:0000256" key="1">
    <source>
        <dbReference type="ARBA" id="ARBA00009646"/>
    </source>
</evidence>
<proteinExistence type="inferred from homology"/>
<dbReference type="SMART" id="SM00247">
    <property type="entry name" value="XTALbg"/>
    <property type="match status" value="1"/>
</dbReference>
<dbReference type="PANTHER" id="PTHR17503">
    <property type="entry name" value="SYNCOLLIN"/>
    <property type="match status" value="1"/>
</dbReference>
<dbReference type="GO" id="GO:0006887">
    <property type="term" value="P:exocytosis"/>
    <property type="evidence" value="ECO:0007669"/>
    <property type="project" value="InterPro"/>
</dbReference>
<keyword evidence="2" id="KW-0677">Repeat</keyword>
<dbReference type="PANTHER" id="PTHR17503:SF0">
    <property type="entry name" value="SYNCOLLIN"/>
    <property type="match status" value="1"/>
</dbReference>
<protein>
    <submittedName>
        <fullName evidence="5">Peptidase inhibitor family I36 protein</fullName>
    </submittedName>
</protein>
<reference evidence="5 6" key="1">
    <citation type="submission" date="2021-04" db="EMBL/GenBank/DDBJ databases">
        <title>Genome analysis of Polyangium sp.</title>
        <authorList>
            <person name="Li Y."/>
            <person name="Wang J."/>
        </authorList>
    </citation>
    <scope>NUCLEOTIDE SEQUENCE [LARGE SCALE GENOMIC DNA]</scope>
    <source>
        <strain evidence="5 6">SDU14</strain>
    </source>
</reference>
<accession>A0A9X4AXL9</accession>
<gene>
    <name evidence="5" type="ORF">KEG57_50020</name>
</gene>
<dbReference type="Proteomes" id="UP001151081">
    <property type="component" value="Unassembled WGS sequence"/>
</dbReference>
<keyword evidence="3" id="KW-0732">Signal</keyword>
<comment type="similarity">
    <text evidence="1">Belongs to the beta/gamma-crystallin family.</text>
</comment>
<evidence type="ECO:0000256" key="2">
    <source>
        <dbReference type="ARBA" id="ARBA00022737"/>
    </source>
</evidence>
<evidence type="ECO:0000259" key="4">
    <source>
        <dbReference type="SMART" id="SM00247"/>
    </source>
</evidence>
<dbReference type="Gene3D" id="2.60.20.10">
    <property type="entry name" value="Crystallins"/>
    <property type="match status" value="1"/>
</dbReference>
<dbReference type="Pfam" id="PF15138">
    <property type="entry name" value="Syncollin"/>
    <property type="match status" value="1"/>
</dbReference>
<dbReference type="InterPro" id="IPR011024">
    <property type="entry name" value="G_crystallin-like"/>
</dbReference>
<dbReference type="SUPFAM" id="SSF49695">
    <property type="entry name" value="gamma-Crystallin-like"/>
    <property type="match status" value="1"/>
</dbReference>
<evidence type="ECO:0000313" key="5">
    <source>
        <dbReference type="EMBL" id="MDC3988703.1"/>
    </source>
</evidence>
<feature type="chain" id="PRO_5040735791" evidence="3">
    <location>
        <begin position="23"/>
        <end position="129"/>
    </location>
</feature>
<dbReference type="GO" id="GO:0030667">
    <property type="term" value="C:secretory granule membrane"/>
    <property type="evidence" value="ECO:0007669"/>
    <property type="project" value="InterPro"/>
</dbReference>
<feature type="domain" description="Beta/gamma crystallin 'Greek key'" evidence="4">
    <location>
        <begin position="25"/>
        <end position="106"/>
    </location>
</feature>
<comment type="caution">
    <text evidence="5">The sequence shown here is derived from an EMBL/GenBank/DDBJ whole genome shotgun (WGS) entry which is preliminary data.</text>
</comment>
<dbReference type="InterPro" id="IPR028137">
    <property type="entry name" value="Syncollin"/>
</dbReference>
<organism evidence="5 6">
    <name type="scientific">Polyangium jinanense</name>
    <dbReference type="NCBI Taxonomy" id="2829994"/>
    <lineage>
        <taxon>Bacteria</taxon>
        <taxon>Pseudomonadati</taxon>
        <taxon>Myxococcota</taxon>
        <taxon>Polyangia</taxon>
        <taxon>Polyangiales</taxon>
        <taxon>Polyangiaceae</taxon>
        <taxon>Polyangium</taxon>
    </lineage>
</organism>